<dbReference type="EMBL" id="LYMM01000022">
    <property type="protein sequence ID" value="PNU05804.1"/>
    <property type="molecule type" value="Genomic_DNA"/>
</dbReference>
<dbReference type="Proteomes" id="UP000236327">
    <property type="component" value="Unassembled WGS sequence"/>
</dbReference>
<protein>
    <submittedName>
        <fullName evidence="1">Uncharacterized protein</fullName>
    </submittedName>
</protein>
<gene>
    <name evidence="1" type="ORF">A8V01_14660</name>
</gene>
<name>A0A2K2G442_9SPHN</name>
<keyword evidence="2" id="KW-1185">Reference proteome</keyword>
<comment type="caution">
    <text evidence="1">The sequence shown here is derived from an EMBL/GenBank/DDBJ whole genome shotgun (WGS) entry which is preliminary data.</text>
</comment>
<accession>A0A2K2G442</accession>
<proteinExistence type="predicted"/>
<dbReference type="AlphaFoldDB" id="A0A2K2G442"/>
<dbReference type="OrthoDB" id="7595117at2"/>
<dbReference type="RefSeq" id="WP_103095010.1">
    <property type="nucleotide sequence ID" value="NZ_LYMM01000022.1"/>
</dbReference>
<evidence type="ECO:0000313" key="2">
    <source>
        <dbReference type="Proteomes" id="UP000236327"/>
    </source>
</evidence>
<organism evidence="1 2">
    <name type="scientific">Novosphingobium guangzhouense</name>
    <dbReference type="NCBI Taxonomy" id="1850347"/>
    <lineage>
        <taxon>Bacteria</taxon>
        <taxon>Pseudomonadati</taxon>
        <taxon>Pseudomonadota</taxon>
        <taxon>Alphaproteobacteria</taxon>
        <taxon>Sphingomonadales</taxon>
        <taxon>Sphingomonadaceae</taxon>
        <taxon>Novosphingobium</taxon>
    </lineage>
</organism>
<evidence type="ECO:0000313" key="1">
    <source>
        <dbReference type="EMBL" id="PNU05804.1"/>
    </source>
</evidence>
<sequence length="665" mass="71625">MADERGYEARVMPQAAAPLPMASARTYGAELGDAIENVGQDLHRRDLRAYQVQRQQRADQEASDFAHRYALHRENMDGIVRQLRANPTSPDYAEHVALVEKADDAAREGLLSGISEDSLRRRAVQQLDEFRVRLGTGEAEFAEGQRVAKTTLDAKAVMDLGSNRVRRLQTGSEYAGEVQDWYGYVDGLQGLTPVAKQKLRLEGAQEYTVAFVNHLNDTNPAAAIAMLDAGTFDEMLSPQQVEQLRNGSQVELRRAEAQLVHQANLEKAAAKEEIATATELSSQGIDVSEQLPGLIAKAAAMGDTSTVAKLQGMARDSAFARVWGTVSPLQRQARLQALQAIPEGKRTENDQAELKWHEGPGRSADSRFTADKAGFALETAPAGMGPPAIENWGNASELVRREKWMRGAVDTYGSMDPLTGAEVKALQDRASGSDVGYREVLSSLGSGFSGRTAMQAVRQVLPSDAFAQSVVALAPNVQRQALDGRNERKSFPQVLKPRLGADGKPDDEVVRDLSGLRAGFARALGNVPAAQRNGILEVAEAIAANALVKNGQTSDQLDGAMFARALDAALGSTGSGPTKKGGIGWWGGSMYLLPSSVSQSGFDTHISNWLRAHPDQAPVNPDGSPANVRAARPLAIGGDRYQFMVGNRVLMGKDGKPWIRTVTAK</sequence>
<reference evidence="1 2" key="1">
    <citation type="submission" date="2016-05" db="EMBL/GenBank/DDBJ databases">
        <title>Complete genome sequence of Novosphingobium guangzhouense SA925(T).</title>
        <authorList>
            <person name="Sha S."/>
        </authorList>
    </citation>
    <scope>NUCLEOTIDE SEQUENCE [LARGE SCALE GENOMIC DNA]</scope>
    <source>
        <strain evidence="1 2">SA925</strain>
    </source>
</reference>